<dbReference type="SUPFAM" id="SSF55874">
    <property type="entry name" value="ATPase domain of HSP90 chaperone/DNA topoisomerase II/histidine kinase"/>
    <property type="match status" value="1"/>
</dbReference>
<protein>
    <submittedName>
        <fullName evidence="4">ATPase/histidine kinase/DNA gyrase B/HSP90 domain protein</fullName>
    </submittedName>
</protein>
<dbReference type="PANTHER" id="PTHR34220:SF7">
    <property type="entry name" value="SENSOR HISTIDINE KINASE YPDA"/>
    <property type="match status" value="1"/>
</dbReference>
<keyword evidence="1" id="KW-0472">Membrane</keyword>
<feature type="transmembrane region" description="Helical" evidence="1">
    <location>
        <begin position="34"/>
        <end position="53"/>
    </location>
</feature>
<dbReference type="GO" id="GO:0000155">
    <property type="term" value="F:phosphorelay sensor kinase activity"/>
    <property type="evidence" value="ECO:0007669"/>
    <property type="project" value="InterPro"/>
</dbReference>
<gene>
    <name evidence="4" type="ORF">CUS_7384</name>
</gene>
<keyword evidence="4" id="KW-0808">Transferase</keyword>
<feature type="transmembrane region" description="Helical" evidence="1">
    <location>
        <begin position="221"/>
        <end position="240"/>
    </location>
</feature>
<feature type="transmembrane region" description="Helical" evidence="1">
    <location>
        <begin position="60"/>
        <end position="80"/>
    </location>
</feature>
<feature type="transmembrane region" description="Helical" evidence="1">
    <location>
        <begin position="129"/>
        <end position="147"/>
    </location>
</feature>
<evidence type="ECO:0000259" key="2">
    <source>
        <dbReference type="Pfam" id="PF02518"/>
    </source>
</evidence>
<dbReference type="GO" id="GO:0016020">
    <property type="term" value="C:membrane"/>
    <property type="evidence" value="ECO:0007669"/>
    <property type="project" value="InterPro"/>
</dbReference>
<dbReference type="InterPro" id="IPR050640">
    <property type="entry name" value="Bact_2-comp_sensor_kinase"/>
</dbReference>
<comment type="caution">
    <text evidence="4">The sequence shown here is derived from an EMBL/GenBank/DDBJ whole genome shotgun (WGS) entry which is preliminary data.</text>
</comment>
<dbReference type="Gene3D" id="3.30.565.10">
    <property type="entry name" value="Histidine kinase-like ATPase, C-terminal domain"/>
    <property type="match status" value="1"/>
</dbReference>
<dbReference type="InterPro" id="IPR036890">
    <property type="entry name" value="HATPase_C_sf"/>
</dbReference>
<dbReference type="EMBL" id="ADKM02000018">
    <property type="protein sequence ID" value="EGC04604.1"/>
    <property type="molecule type" value="Genomic_DNA"/>
</dbReference>
<keyword evidence="1" id="KW-1133">Transmembrane helix</keyword>
<keyword evidence="4" id="KW-0418">Kinase</keyword>
<reference evidence="4 5" key="1">
    <citation type="submission" date="2011-02" db="EMBL/GenBank/DDBJ databases">
        <authorList>
            <person name="Nelson K.E."/>
            <person name="Sutton G."/>
            <person name="Torralba M."/>
            <person name="Durkin S."/>
            <person name="Harkins D."/>
            <person name="Montgomery R."/>
            <person name="Ziemer C."/>
            <person name="Klaassens E."/>
            <person name="Ocuiv P."/>
            <person name="Morrison M."/>
        </authorList>
    </citation>
    <scope>NUCLEOTIDE SEQUENCE [LARGE SCALE GENOMIC DNA]</scope>
    <source>
        <strain evidence="4 5">8</strain>
    </source>
</reference>
<name>E9S808_RUMAL</name>
<dbReference type="AlphaFoldDB" id="E9S808"/>
<dbReference type="Proteomes" id="UP000004259">
    <property type="component" value="Unassembled WGS sequence"/>
</dbReference>
<dbReference type="eggNOG" id="COG2972">
    <property type="taxonomic scope" value="Bacteria"/>
</dbReference>
<keyword evidence="1" id="KW-0812">Transmembrane</keyword>
<dbReference type="InterPro" id="IPR010559">
    <property type="entry name" value="Sig_transdc_His_kin_internal"/>
</dbReference>
<dbReference type="STRING" id="246199.CUS_7384"/>
<organism evidence="4 5">
    <name type="scientific">Ruminococcus albus 8</name>
    <dbReference type="NCBI Taxonomy" id="246199"/>
    <lineage>
        <taxon>Bacteria</taxon>
        <taxon>Bacillati</taxon>
        <taxon>Bacillota</taxon>
        <taxon>Clostridia</taxon>
        <taxon>Eubacteriales</taxon>
        <taxon>Oscillospiraceae</taxon>
        <taxon>Ruminococcus</taxon>
    </lineage>
</organism>
<feature type="transmembrane region" description="Helical" evidence="1">
    <location>
        <begin position="167"/>
        <end position="185"/>
    </location>
</feature>
<keyword evidence="5" id="KW-1185">Reference proteome</keyword>
<evidence type="ECO:0000313" key="4">
    <source>
        <dbReference type="EMBL" id="EGC04604.1"/>
    </source>
</evidence>
<dbReference type="Pfam" id="PF06580">
    <property type="entry name" value="His_kinase"/>
    <property type="match status" value="1"/>
</dbReference>
<evidence type="ECO:0000259" key="3">
    <source>
        <dbReference type="Pfam" id="PF06580"/>
    </source>
</evidence>
<feature type="domain" description="Histidine kinase/HSP90-like ATPase" evidence="2">
    <location>
        <begin position="359"/>
        <end position="445"/>
    </location>
</feature>
<proteinExistence type="predicted"/>
<evidence type="ECO:0000313" key="5">
    <source>
        <dbReference type="Proteomes" id="UP000004259"/>
    </source>
</evidence>
<accession>E9S808</accession>
<dbReference type="Pfam" id="PF02518">
    <property type="entry name" value="HATPase_c"/>
    <property type="match status" value="1"/>
</dbReference>
<sequence length="457" mass="51937">MISVDNCVIIMNNICYFHVKDGVLMIAEYINENYMTFMILFSLIAAMIVNKDVEIPASKLFITGITMLIVISLNDLLYLYQQEMFARPDMRSTALTIRTWGDTISFILRPVLIMIEIFMVVPEQKLRKLCAVPAILNGLVFSTAVFGSKTAFWIDSQNSFIGGPMHFTIYMTQIVYIMLLLVFSVINFKQSNRGKSIMLITMFLQAVFVAIREYLYISPSFTNAVTALCMLDYYIYLATIERQTISDSLLQKELDLTKSELMVLRNQIQPHFIYNVLSMIRSLTRTDTEKAVQAINNFSKYLKTHIKAIQNEDMIPFEEELKNVRVYVDLAQTDYPGEIELVCDFEETDFTIPALSLEPIVENAIQHGISRRGGKITITTRRSDGTMTISISDNGTAKKDITPKFTERLGVGLENTRRRLAVQCGGHMETQLTESGCTVTISIPCARRDNDEDTGSR</sequence>
<dbReference type="InterPro" id="IPR003594">
    <property type="entry name" value="HATPase_dom"/>
</dbReference>
<feature type="domain" description="Signal transduction histidine kinase internal region" evidence="3">
    <location>
        <begin position="260"/>
        <end position="336"/>
    </location>
</feature>
<dbReference type="PANTHER" id="PTHR34220">
    <property type="entry name" value="SENSOR HISTIDINE KINASE YPDA"/>
    <property type="match status" value="1"/>
</dbReference>
<evidence type="ECO:0000256" key="1">
    <source>
        <dbReference type="SAM" id="Phobius"/>
    </source>
</evidence>